<reference evidence="3 4" key="1">
    <citation type="journal article" date="2018" name="Mol. Plant">
        <title>The genome of Artemisia annua provides insight into the evolution of Asteraceae family and artemisinin biosynthesis.</title>
        <authorList>
            <person name="Shen Q."/>
            <person name="Zhang L."/>
            <person name="Liao Z."/>
            <person name="Wang S."/>
            <person name="Yan T."/>
            <person name="Shi P."/>
            <person name="Liu M."/>
            <person name="Fu X."/>
            <person name="Pan Q."/>
            <person name="Wang Y."/>
            <person name="Lv Z."/>
            <person name="Lu X."/>
            <person name="Zhang F."/>
            <person name="Jiang W."/>
            <person name="Ma Y."/>
            <person name="Chen M."/>
            <person name="Hao X."/>
            <person name="Li L."/>
            <person name="Tang Y."/>
            <person name="Lv G."/>
            <person name="Zhou Y."/>
            <person name="Sun X."/>
            <person name="Brodelius P.E."/>
            <person name="Rose J.K.C."/>
            <person name="Tang K."/>
        </authorList>
    </citation>
    <scope>NUCLEOTIDE SEQUENCE [LARGE SCALE GENOMIC DNA]</scope>
    <source>
        <strain evidence="4">cv. Huhao1</strain>
        <tissue evidence="3">Leaf</tissue>
    </source>
</reference>
<evidence type="ECO:0000256" key="2">
    <source>
        <dbReference type="SAM" id="Phobius"/>
    </source>
</evidence>
<organism evidence="3 4">
    <name type="scientific">Artemisia annua</name>
    <name type="common">Sweet wormwood</name>
    <dbReference type="NCBI Taxonomy" id="35608"/>
    <lineage>
        <taxon>Eukaryota</taxon>
        <taxon>Viridiplantae</taxon>
        <taxon>Streptophyta</taxon>
        <taxon>Embryophyta</taxon>
        <taxon>Tracheophyta</taxon>
        <taxon>Spermatophyta</taxon>
        <taxon>Magnoliopsida</taxon>
        <taxon>eudicotyledons</taxon>
        <taxon>Gunneridae</taxon>
        <taxon>Pentapetalae</taxon>
        <taxon>asterids</taxon>
        <taxon>campanulids</taxon>
        <taxon>Asterales</taxon>
        <taxon>Asteraceae</taxon>
        <taxon>Asteroideae</taxon>
        <taxon>Anthemideae</taxon>
        <taxon>Artemisiinae</taxon>
        <taxon>Artemisia</taxon>
    </lineage>
</organism>
<dbReference type="OrthoDB" id="542507at2759"/>
<protein>
    <submittedName>
        <fullName evidence="3">Uncharacterized protein</fullName>
    </submittedName>
</protein>
<dbReference type="PANTHER" id="PTHR33975:SF2">
    <property type="entry name" value="MYELIN-ASSOCIATED OLIGODENDROCYTE BASIC PROTEIN"/>
    <property type="match status" value="1"/>
</dbReference>
<evidence type="ECO:0000256" key="1">
    <source>
        <dbReference type="SAM" id="MobiDB-lite"/>
    </source>
</evidence>
<dbReference type="PANTHER" id="PTHR33975">
    <property type="entry name" value="MYELIN-ASSOCIATED OLIGODENDROCYTE BASIC PROTEIN"/>
    <property type="match status" value="1"/>
</dbReference>
<feature type="region of interest" description="Disordered" evidence="1">
    <location>
        <begin position="1"/>
        <end position="54"/>
    </location>
</feature>
<dbReference type="InterPro" id="IPR053023">
    <property type="entry name" value="FLAP_modulator"/>
</dbReference>
<sequence length="289" mass="32025">MGGSDFSSFSDHYSSASDSSFSSYSSGSKSSYSSYSSGSKSSYSSYSSGSKSSYSSYSSLPCYSHYNEREDGRHVPAESFNKSPRKAVNVVVSSDSSNSSSHAHPIGTTDIFLFIGFVAFFLICFYICNRSSDLDKGTSFKTSVFKLQVGLLGTARSLQKDLNEISKTTNTSTSDGFRHILKATIAALLQHPDYYTSGYSYVDHGSSVKEAEKRFQKLSSDERSKFDEETLVNLNNIIKKSATSQKSDDEYIVYNEFGAGGNRSNIDEEPWSIHNVRLKKQQIRCQWVL</sequence>
<evidence type="ECO:0000313" key="3">
    <source>
        <dbReference type="EMBL" id="PWA73901.1"/>
    </source>
</evidence>
<name>A0A2U1NK94_ARTAN</name>
<dbReference type="InterPro" id="IPR010903">
    <property type="entry name" value="DUF1517"/>
</dbReference>
<evidence type="ECO:0000313" key="4">
    <source>
        <dbReference type="Proteomes" id="UP000245207"/>
    </source>
</evidence>
<accession>A0A2U1NK94</accession>
<keyword evidence="2" id="KW-0472">Membrane</keyword>
<proteinExistence type="predicted"/>
<keyword evidence="2" id="KW-1133">Transmembrane helix</keyword>
<gene>
    <name evidence="3" type="ORF">CTI12_AA255030</name>
</gene>
<dbReference type="EMBL" id="PKPP01002655">
    <property type="protein sequence ID" value="PWA73901.1"/>
    <property type="molecule type" value="Genomic_DNA"/>
</dbReference>
<dbReference type="AlphaFoldDB" id="A0A2U1NK94"/>
<dbReference type="STRING" id="35608.A0A2U1NK94"/>
<dbReference type="Pfam" id="PF07466">
    <property type="entry name" value="DUF1517"/>
    <property type="match status" value="1"/>
</dbReference>
<keyword evidence="4" id="KW-1185">Reference proteome</keyword>
<dbReference type="Proteomes" id="UP000245207">
    <property type="component" value="Unassembled WGS sequence"/>
</dbReference>
<comment type="caution">
    <text evidence="3">The sequence shown here is derived from an EMBL/GenBank/DDBJ whole genome shotgun (WGS) entry which is preliminary data.</text>
</comment>
<feature type="transmembrane region" description="Helical" evidence="2">
    <location>
        <begin position="111"/>
        <end position="128"/>
    </location>
</feature>
<keyword evidence="2" id="KW-0812">Transmembrane</keyword>
<dbReference type="GO" id="GO:0009507">
    <property type="term" value="C:chloroplast"/>
    <property type="evidence" value="ECO:0007669"/>
    <property type="project" value="TreeGrafter"/>
</dbReference>